<dbReference type="KEGG" id="loi:92358086"/>
<reference evidence="3" key="1">
    <citation type="journal article" date="2021" name="Microbiol. Resour. Announc.">
        <title>LGAAP: Leishmaniinae Genome Assembly and Annotation Pipeline.</title>
        <authorList>
            <person name="Almutairi H."/>
            <person name="Urbaniak M.D."/>
            <person name="Bates M.D."/>
            <person name="Jariyapan N."/>
            <person name="Kwakye-Nuako G."/>
            <person name="Thomaz-Soccol V."/>
            <person name="Al-Salem W.S."/>
            <person name="Dillon R.J."/>
            <person name="Bates P.A."/>
            <person name="Gatherer D."/>
        </authorList>
    </citation>
    <scope>NUCLEOTIDE SEQUENCE [LARGE SCALE GENOMIC DNA]</scope>
</reference>
<feature type="region of interest" description="Disordered" evidence="1">
    <location>
        <begin position="82"/>
        <end position="101"/>
    </location>
</feature>
<dbReference type="Proteomes" id="UP000674143">
    <property type="component" value="Unassembled WGS sequence"/>
</dbReference>
<dbReference type="GeneID" id="92358086"/>
<organism evidence="2 3">
    <name type="scientific">Leishmania orientalis</name>
    <dbReference type="NCBI Taxonomy" id="2249476"/>
    <lineage>
        <taxon>Eukaryota</taxon>
        <taxon>Discoba</taxon>
        <taxon>Euglenozoa</taxon>
        <taxon>Kinetoplastea</taxon>
        <taxon>Metakinetoplastina</taxon>
        <taxon>Trypanosomatida</taxon>
        <taxon>Trypanosomatidae</taxon>
        <taxon>Leishmaniinae</taxon>
        <taxon>Leishmania</taxon>
    </lineage>
</organism>
<proteinExistence type="predicted"/>
<comment type="caution">
    <text evidence="2">The sequence shown here is derived from an EMBL/GenBank/DDBJ whole genome shotgun (WGS) entry which is preliminary data.</text>
</comment>
<dbReference type="EMBL" id="JAFHLR010000030">
    <property type="protein sequence ID" value="KAG5472793.1"/>
    <property type="molecule type" value="Genomic_DNA"/>
</dbReference>
<protein>
    <submittedName>
        <fullName evidence="2">Uncharacterized protein</fullName>
    </submittedName>
</protein>
<dbReference type="AlphaFoldDB" id="A0A836KNY7"/>
<evidence type="ECO:0000313" key="3">
    <source>
        <dbReference type="Proteomes" id="UP000674143"/>
    </source>
</evidence>
<sequence>MNEHLITPRLRRLFARALERRQVRDHRSYCRFGESDAPLSWFRASSRPADALHYLSAQESGTSPLVWAPASFAEEVGAAFPQGKRRGASREPAPPPLASPCRGTVPLANAARQPLSFVMNAAFLHETCLFFLLLRHPLPNSSLASLGALSEREPLQISCNGTAEAETGHFILQNSCWQSCSPHSVEATWLRAAIPAIDVQLELGASADPAAEHVEGPAESFGERGNTREAAIARLCSKDYLEHLIWPTDEAGAVRSELFADCAWVDVASVHSHALHHYRDAFWVPFSSSRSFDAWHHAALRAARDGECAAGGVGARRWIGDLYMCS</sequence>
<dbReference type="RefSeq" id="XP_067061189.1">
    <property type="nucleotide sequence ID" value="XM_067204152.1"/>
</dbReference>
<keyword evidence="3" id="KW-1185">Reference proteome</keyword>
<accession>A0A836KNY7</accession>
<evidence type="ECO:0000313" key="2">
    <source>
        <dbReference type="EMBL" id="KAG5472793.1"/>
    </source>
</evidence>
<evidence type="ECO:0000256" key="1">
    <source>
        <dbReference type="SAM" id="MobiDB-lite"/>
    </source>
</evidence>
<name>A0A836KNY7_9TRYP</name>
<reference evidence="3" key="2">
    <citation type="journal article" date="2021" name="Sci. Data">
        <title>Chromosome-scale genome sequencing, assembly and annotation of six genomes from subfamily Leishmaniinae.</title>
        <authorList>
            <person name="Almutairi H."/>
            <person name="Urbaniak M.D."/>
            <person name="Bates M.D."/>
            <person name="Jariyapan N."/>
            <person name="Kwakye-Nuako G."/>
            <person name="Thomaz Soccol V."/>
            <person name="Al-Salem W.S."/>
            <person name="Dillon R.J."/>
            <person name="Bates P.A."/>
            <person name="Gatherer D."/>
        </authorList>
    </citation>
    <scope>NUCLEOTIDE SEQUENCE [LARGE SCALE GENOMIC DNA]</scope>
</reference>
<gene>
    <name evidence="2" type="ORF">LSCM4_02116</name>
</gene>